<gene>
    <name evidence="4" type="ORF">GWI71_04355</name>
</gene>
<dbReference type="InterPro" id="IPR002925">
    <property type="entry name" value="Dienelactn_hydro"/>
</dbReference>
<keyword evidence="2 4" id="KW-0378">Hydrolase</keyword>
<reference evidence="4 5" key="1">
    <citation type="submission" date="2020-01" db="EMBL/GenBank/DDBJ databases">
        <authorList>
            <person name="Peng S.Y."/>
            <person name="Li J."/>
            <person name="Wang M."/>
            <person name="Wang L."/>
            <person name="Wang C.Q."/>
            <person name="Wang J.R."/>
        </authorList>
    </citation>
    <scope>NUCLEOTIDE SEQUENCE [LARGE SCALE GENOMIC DNA]</scope>
    <source>
        <strain evidence="4 5">XCT-34</strain>
    </source>
</reference>
<evidence type="ECO:0000313" key="4">
    <source>
        <dbReference type="EMBL" id="NBN62907.1"/>
    </source>
</evidence>
<dbReference type="RefSeq" id="WP_161674248.1">
    <property type="nucleotide sequence ID" value="NZ_JAABLP010000001.1"/>
</dbReference>
<protein>
    <submittedName>
        <fullName evidence="4">Alpha/beta hydrolase</fullName>
    </submittedName>
</protein>
<dbReference type="GO" id="GO:0016787">
    <property type="term" value="F:hydrolase activity"/>
    <property type="evidence" value="ECO:0007669"/>
    <property type="project" value="UniProtKB-KW"/>
</dbReference>
<feature type="domain" description="Dienelactone hydrolase" evidence="3">
    <location>
        <begin position="95"/>
        <end position="185"/>
    </location>
</feature>
<organism evidence="4 5">
    <name type="scientific">Pannonibacter tanglangensis</name>
    <dbReference type="NCBI Taxonomy" id="2750084"/>
    <lineage>
        <taxon>Bacteria</taxon>
        <taxon>Pseudomonadati</taxon>
        <taxon>Pseudomonadota</taxon>
        <taxon>Alphaproteobacteria</taxon>
        <taxon>Hyphomicrobiales</taxon>
        <taxon>Stappiaceae</taxon>
        <taxon>Pannonibacter</taxon>
    </lineage>
</organism>
<dbReference type="PANTHER" id="PTHR43037:SF5">
    <property type="entry name" value="FERULOYL ESTERASE"/>
    <property type="match status" value="1"/>
</dbReference>
<dbReference type="InterPro" id="IPR029058">
    <property type="entry name" value="AB_hydrolase_fold"/>
</dbReference>
<evidence type="ECO:0000259" key="3">
    <source>
        <dbReference type="Pfam" id="PF01738"/>
    </source>
</evidence>
<sequence length="206" mass="21987">MSLSAYHHHLRRAEGPGAAPLVLALHGTGGDESQFAGLAAALAPQAHVLSPRGDVSEHGALRFFRRTGEGIYDMEDLALRTAQMAGWIETWTAELGASRVLAFGYSNGANILASVAFQRPELFAGIALLHPLIPFEPAARPGLSGLPVLVTAGRRDPICPAPLSQRLSDWFSAQGAEVTLDWHDGGHELRQQEVDALARFAGRVLA</sequence>
<comment type="caution">
    <text evidence="4">The sequence shown here is derived from an EMBL/GenBank/DDBJ whole genome shotgun (WGS) entry which is preliminary data.</text>
</comment>
<dbReference type="Gene3D" id="3.40.50.1820">
    <property type="entry name" value="alpha/beta hydrolase"/>
    <property type="match status" value="1"/>
</dbReference>
<dbReference type="EMBL" id="JAABLP010000001">
    <property type="protein sequence ID" value="NBN62907.1"/>
    <property type="molecule type" value="Genomic_DNA"/>
</dbReference>
<dbReference type="Proteomes" id="UP000541347">
    <property type="component" value="Unassembled WGS sequence"/>
</dbReference>
<evidence type="ECO:0000313" key="5">
    <source>
        <dbReference type="Proteomes" id="UP000541347"/>
    </source>
</evidence>
<name>A0ABW9ZDJ0_9HYPH</name>
<dbReference type="PANTHER" id="PTHR43037">
    <property type="entry name" value="UNNAMED PRODUCT-RELATED"/>
    <property type="match status" value="1"/>
</dbReference>
<proteinExistence type="predicted"/>
<keyword evidence="1" id="KW-0732">Signal</keyword>
<dbReference type="SUPFAM" id="SSF53474">
    <property type="entry name" value="alpha/beta-Hydrolases"/>
    <property type="match status" value="1"/>
</dbReference>
<keyword evidence="5" id="KW-1185">Reference proteome</keyword>
<evidence type="ECO:0000256" key="2">
    <source>
        <dbReference type="ARBA" id="ARBA00022801"/>
    </source>
</evidence>
<dbReference type="InterPro" id="IPR050955">
    <property type="entry name" value="Plant_Biomass_Hydrol_Est"/>
</dbReference>
<dbReference type="Pfam" id="PF01738">
    <property type="entry name" value="DLH"/>
    <property type="match status" value="1"/>
</dbReference>
<evidence type="ECO:0000256" key="1">
    <source>
        <dbReference type="ARBA" id="ARBA00022729"/>
    </source>
</evidence>
<accession>A0ABW9ZDJ0</accession>